<evidence type="ECO:0000313" key="3">
    <source>
        <dbReference type="Ensembl" id="ENSEASP00005014957.1"/>
    </source>
</evidence>
<dbReference type="PANTHER" id="PTHR19446">
    <property type="entry name" value="REVERSE TRANSCRIPTASES"/>
    <property type="match status" value="1"/>
</dbReference>
<dbReference type="Ensembl" id="ENSEAST00005016271.1">
    <property type="protein sequence ID" value="ENSEASP00005014957.1"/>
    <property type="gene ID" value="ENSEASG00005010459.1"/>
</dbReference>
<dbReference type="SUPFAM" id="SSF56672">
    <property type="entry name" value="DNA/RNA polymerases"/>
    <property type="match status" value="1"/>
</dbReference>
<dbReference type="Pfam" id="PF03372">
    <property type="entry name" value="Exo_endo_phos"/>
    <property type="match status" value="1"/>
</dbReference>
<dbReference type="SUPFAM" id="SSF56219">
    <property type="entry name" value="DNase I-like"/>
    <property type="match status" value="1"/>
</dbReference>
<evidence type="ECO:0000256" key="1">
    <source>
        <dbReference type="ARBA" id="ARBA00012493"/>
    </source>
</evidence>
<reference evidence="3" key="1">
    <citation type="submission" date="2023-03" db="UniProtKB">
        <authorList>
            <consortium name="Ensembl"/>
        </authorList>
    </citation>
    <scope>IDENTIFICATION</scope>
</reference>
<feature type="domain" description="Reverse transcriptase" evidence="2">
    <location>
        <begin position="518"/>
        <end position="793"/>
    </location>
</feature>
<dbReference type="InterPro" id="IPR000477">
    <property type="entry name" value="RT_dom"/>
</dbReference>
<dbReference type="Pfam" id="PF00078">
    <property type="entry name" value="RVT_1"/>
    <property type="match status" value="1"/>
</dbReference>
<evidence type="ECO:0000259" key="2">
    <source>
        <dbReference type="PROSITE" id="PS50878"/>
    </source>
</evidence>
<dbReference type="Gene3D" id="3.60.10.10">
    <property type="entry name" value="Endonuclease/exonuclease/phosphatase"/>
    <property type="match status" value="1"/>
</dbReference>
<dbReference type="InterPro" id="IPR036691">
    <property type="entry name" value="Endo/exonu/phosph_ase_sf"/>
</dbReference>
<dbReference type="EC" id="2.7.7.49" evidence="1"/>
<proteinExistence type="predicted"/>
<dbReference type="GO" id="GO:0003964">
    <property type="term" value="F:RNA-directed DNA polymerase activity"/>
    <property type="evidence" value="ECO:0007669"/>
    <property type="project" value="UniProtKB-EC"/>
</dbReference>
<dbReference type="InterPro" id="IPR005135">
    <property type="entry name" value="Endo/exonuclease/phosphatase"/>
</dbReference>
<dbReference type="OMA" id="HMSANIP"/>
<protein>
    <recommendedName>
        <fullName evidence="1">RNA-directed DNA polymerase</fullName>
        <ecNumber evidence="1">2.7.7.49</ecNumber>
    </recommendedName>
</protein>
<dbReference type="PROSITE" id="PS50878">
    <property type="entry name" value="RT_POL"/>
    <property type="match status" value="1"/>
</dbReference>
<name>A0A8C4LRU3_EQUAS</name>
<dbReference type="CDD" id="cd01650">
    <property type="entry name" value="RT_nLTR_like"/>
    <property type="match status" value="1"/>
</dbReference>
<sequence length="1293" mass="151560">MGRVKHTGKETQENKITSDRLTALSPHASIITLNVNGLNSPIKRHRVAKWIKEQDPTICCLQETHLSPKDKHRLRVKGWRTILQANSKEKKAGVAILISDQVDFKIRQVKRDTEGQYIMIKGTLHQEEITLINIYAPNTGAPRFIKQLLTDLKEDVKNNTIIVGDLNTPLTSMDRSSRQKINKEIVELNEKLKQLDLIDIYRSLHPEGAEYTFFSSAHGTFSRIDHMLGNKASLYKFKKIEIITSIFSDHSAIRLEINYKKKAEKGTKMWRLNNTLLNKQWIIEEIKEEIKKYLETNENDSMPYQLIWDTAKAVLRGKFIAIQAHLNKQEKSQISNLKAHLTELEKKEQMKPKVSRRREIIKIRAEINTIETKKAVERINETKSWFFEKINKIDKPLARLTKKKREKAQINKIRNERGEITTDSAEIQQIIREYYKKLYANRMDNLEEMDKFLDSYNLPKLTQEEADNLNRPITRKEIETAIKNIPKNKTPGPDGFPGEFYQTFREDLIPILFKLFQKIREDGTLPNTFYEANITLIPKPDKDTTKKENYRPISLMNIDAKILNKILATRIQQFIKRIIHQDQVGFIPGTQGWFNIRKSINVIHHINKLRNKNHMIISIDAEKAFDKIQQPFMIKTLNKMGIEGNYLNIIKAIYDKPIANIILNGQKLNPIPLKTGTRQGCPLSPLLFNIVLEVLARAIRQEKGIKGIQIGREEVKLSLFADDMILYIENPKESIGKLLEVINNYSKVAGYKINLHKSVAFLYSSNEPTEKELKNTIPFTIATKRIKYLGVNLTKEVKDLYNENYKAFLRELDDDIRRWKDIPCTWIGRINIVKMSVLPKAIYRFNAIPIRIPMTFFTELEQRILKFIWGNKRPRISKAILRKKNKTGGITIPDFKTYYKATVIKTAWYWYKNRCTDQWNRIESPEIKPHIYGQLIFDKGAEGIQWRKESLFNKWCWENWKATCKRMKIDHSFSPFTKINSKWIKDLKVRPETIRLLEENVGSTLFDISIKRIFSDTMPSQRRETIERINKWDFIRLKSFFKANENRIETKKQPTNWEKIFASHISDKGLISLIYKELSQLNHKTSNNPIKKWAGDMNRHFSKEDILMANRHMKRCSSSLIIREMQIKTTLRYHLTPVRMTKISKTNSNKCWRGCGEKGTLIHCWWECKLVQPLWKTVWRFLKKLKIELPYDPAIPLLGIYPKSLKSAIPKVLCTPMFIAALFTIAKTWKQPKCPATDEWIKKMWYIYTMEYYSAAKQNKIIPFAITWMDLEGIMLSEISQLEKDNLCMTPLI</sequence>
<organism evidence="3">
    <name type="scientific">Equus asinus asinus</name>
    <dbReference type="NCBI Taxonomy" id="83772"/>
    <lineage>
        <taxon>Eukaryota</taxon>
        <taxon>Metazoa</taxon>
        <taxon>Chordata</taxon>
        <taxon>Craniata</taxon>
        <taxon>Vertebrata</taxon>
        <taxon>Euteleostomi</taxon>
        <taxon>Mammalia</taxon>
        <taxon>Eutheria</taxon>
        <taxon>Laurasiatheria</taxon>
        <taxon>Perissodactyla</taxon>
        <taxon>Equidae</taxon>
        <taxon>Equus</taxon>
    </lineage>
</organism>
<accession>A0A8C4LRU3</accession>
<dbReference type="InterPro" id="IPR043502">
    <property type="entry name" value="DNA/RNA_pol_sf"/>
</dbReference>
<dbReference type="CDD" id="cd09076">
    <property type="entry name" value="L1-EN"/>
    <property type="match status" value="1"/>
</dbReference>